<keyword evidence="1" id="KW-0472">Membrane</keyword>
<evidence type="ECO:0000313" key="2">
    <source>
        <dbReference type="EMBL" id="MEJ1156006.1"/>
    </source>
</evidence>
<evidence type="ECO:0000256" key="1">
    <source>
        <dbReference type="SAM" id="Phobius"/>
    </source>
</evidence>
<organism evidence="2 3">
    <name type="scientific">Microbacterium marmarense</name>
    <dbReference type="NCBI Taxonomy" id="3122051"/>
    <lineage>
        <taxon>Bacteria</taxon>
        <taxon>Bacillati</taxon>
        <taxon>Actinomycetota</taxon>
        <taxon>Actinomycetes</taxon>
        <taxon>Micrococcales</taxon>
        <taxon>Microbacteriaceae</taxon>
        <taxon>Microbacterium</taxon>
    </lineage>
</organism>
<dbReference type="EMBL" id="JBBDGL010000003">
    <property type="protein sequence ID" value="MEJ1156006.1"/>
    <property type="molecule type" value="Genomic_DNA"/>
</dbReference>
<proteinExistence type="predicted"/>
<protein>
    <submittedName>
        <fullName evidence="2">Uncharacterized protein</fullName>
    </submittedName>
</protein>
<keyword evidence="1" id="KW-0812">Transmembrane</keyword>
<keyword evidence="1" id="KW-1133">Transmembrane helix</keyword>
<comment type="caution">
    <text evidence="2">The sequence shown here is derived from an EMBL/GenBank/DDBJ whole genome shotgun (WGS) entry which is preliminary data.</text>
</comment>
<accession>A0ABU8LUR1</accession>
<dbReference type="RefSeq" id="WP_337338453.1">
    <property type="nucleotide sequence ID" value="NZ_JBBDGL010000003.1"/>
</dbReference>
<sequence length="314" mass="32367">MKRRTRHRSRAAQILAIVAVVVLAIGVAALAMLALTQSKGTSTTASVSPVPTFDLGVDTDAETASPTPSVQATVSFDPAKERFLTVGSGVMWRGIAGECGSVAPVIERSLDDGETWVDVTPTYREIGQLLALESFADGQAEVIALVGADCEPQALRTFTQGEFWEPYPEVLASATFISPDASGTVVMAGVEVEAPCDAPHGIRTAGANVVLICDWMAYVGNVELASESGGDEWNAVDAQDVIAITTTTDSVAVAHLDESCDGLAVSVINFADDALATASSICAEEADGASPAALAIASPAGDVLWSGDSLVQLP</sequence>
<gene>
    <name evidence="2" type="ORF">WDU96_10415</name>
</gene>
<evidence type="ECO:0000313" key="3">
    <source>
        <dbReference type="Proteomes" id="UP001368654"/>
    </source>
</evidence>
<reference evidence="2 3" key="1">
    <citation type="submission" date="2024-02" db="EMBL/GenBank/DDBJ databases">
        <authorList>
            <person name="Saticioglu I.B."/>
        </authorList>
    </citation>
    <scope>NUCLEOTIDE SEQUENCE [LARGE SCALE GENOMIC DNA]</scope>
    <source>
        <strain evidence="2 3">Mu-86</strain>
    </source>
</reference>
<name>A0ABU8LUR1_9MICO</name>
<feature type="transmembrane region" description="Helical" evidence="1">
    <location>
        <begin position="12"/>
        <end position="35"/>
    </location>
</feature>
<dbReference type="SUPFAM" id="SSF110296">
    <property type="entry name" value="Oligoxyloglucan reducing end-specific cellobiohydrolase"/>
    <property type="match status" value="1"/>
</dbReference>
<keyword evidence="3" id="KW-1185">Reference proteome</keyword>
<dbReference type="Proteomes" id="UP001368654">
    <property type="component" value="Unassembled WGS sequence"/>
</dbReference>